<evidence type="ECO:0000256" key="2">
    <source>
        <dbReference type="ARBA" id="ARBA00009347"/>
    </source>
</evidence>
<name>A0A1F8EGP6_9BACT</name>
<dbReference type="InterPro" id="IPR009100">
    <property type="entry name" value="AcylCoA_DH/oxidase_NM_dom_sf"/>
</dbReference>
<organism evidence="10 11">
    <name type="scientific">Candidatus Yanofskybacteria bacterium RIFCSPHIGHO2_01_FULL_41_53</name>
    <dbReference type="NCBI Taxonomy" id="1802663"/>
    <lineage>
        <taxon>Bacteria</taxon>
        <taxon>Candidatus Yanofskyibacteriota</taxon>
    </lineage>
</organism>
<dbReference type="AlphaFoldDB" id="A0A1F8EGP6"/>
<gene>
    <name evidence="10" type="ORF">A2650_00135</name>
</gene>
<evidence type="ECO:0000313" key="11">
    <source>
        <dbReference type="Proteomes" id="UP000177117"/>
    </source>
</evidence>
<dbReference type="PANTHER" id="PTHR43884">
    <property type="entry name" value="ACYL-COA DEHYDROGENASE"/>
    <property type="match status" value="1"/>
</dbReference>
<dbReference type="SUPFAM" id="SSF47203">
    <property type="entry name" value="Acyl-CoA dehydrogenase C-terminal domain-like"/>
    <property type="match status" value="1"/>
</dbReference>
<comment type="caution">
    <text evidence="10">The sequence shown here is derived from an EMBL/GenBank/DDBJ whole genome shotgun (WGS) entry which is preliminary data.</text>
</comment>
<dbReference type="Pfam" id="PF02771">
    <property type="entry name" value="Acyl-CoA_dh_N"/>
    <property type="match status" value="1"/>
</dbReference>
<sequence length="619" mass="69674">MGKMKDKDDLFESEEMKILEEARETQRHEGFISDLFLGEASFDYVRPFPEQSSEDKQKADEFIERLRKFLVEKVDPNAIDRDGEILDDVIQGLKDLGVFGLKIPREYGGHGFSQSNYRRIFQMVGSRCANIVALIAPPNSIGASVPILKFGTEEQKNKYLPQLAKGKISAFGLTENEAGSDPSRIKAMAQRVYNEKGEHIGYKLNGRKVWITGSVKDDGVPLGEYVVVVAKTKDDPKMSKKKLGLSTLFISSDLVGYTTPHRTRFGGLKAIYNGVLEFDNIFVPKENLIGPEGRGFKVADQSLAVGRLTIVSSCVGGLKQSLQIARWWCKKRVQWRQSIGRHEATGSRLVKIAYLTMVTDALAQYCAKLVDDHKDVRIPAMSAKVIATNHLWEALDNLMQIRAGRGYENYYSLKNRGEIAVGVERMWRDSRVNSIFEGENTLLSLASGREGTDDYKQKASALMEGDSKARLSAGLWMSKQLSKSFKRRLGSSHETFIYNQSKLLTYQLLRVGEKYRMTGLQKKQLVVGQLVARVYNLFLMALVLSYAEARNDKPLAKELADYFCLTVREEMTGAKWTTDWLLNGSHGRVDELAKRLMEGEAKWLEEGIISALEQEGVEI</sequence>
<evidence type="ECO:0000259" key="9">
    <source>
        <dbReference type="Pfam" id="PF02771"/>
    </source>
</evidence>
<feature type="domain" description="Acyl-CoA dehydrogenase/oxidase C-terminal" evidence="7">
    <location>
        <begin position="293"/>
        <end position="441"/>
    </location>
</feature>
<dbReference type="GO" id="GO:0003995">
    <property type="term" value="F:acyl-CoA dehydrogenase activity"/>
    <property type="evidence" value="ECO:0007669"/>
    <property type="project" value="TreeGrafter"/>
</dbReference>
<evidence type="ECO:0000259" key="8">
    <source>
        <dbReference type="Pfam" id="PF02770"/>
    </source>
</evidence>
<dbReference type="PANTHER" id="PTHR43884:SF12">
    <property type="entry name" value="ISOVALERYL-COA DEHYDROGENASE, MITOCHONDRIAL-RELATED"/>
    <property type="match status" value="1"/>
</dbReference>
<keyword evidence="5 6" id="KW-0560">Oxidoreductase</keyword>
<dbReference type="InterPro" id="IPR037069">
    <property type="entry name" value="AcylCoA_DH/ox_N_sf"/>
</dbReference>
<dbReference type="Gene3D" id="2.40.110.10">
    <property type="entry name" value="Butyryl-CoA Dehydrogenase, subunit A, domain 2"/>
    <property type="match status" value="1"/>
</dbReference>
<evidence type="ECO:0000256" key="3">
    <source>
        <dbReference type="ARBA" id="ARBA00022630"/>
    </source>
</evidence>
<comment type="similarity">
    <text evidence="2 6">Belongs to the acyl-CoA dehydrogenase family.</text>
</comment>
<dbReference type="FunFam" id="1.10.540.10:FF:000001">
    <property type="entry name" value="Very long-chain-specific acyl-CoA dehydrogenase, mitochondrial"/>
    <property type="match status" value="1"/>
</dbReference>
<dbReference type="Gene3D" id="1.10.540.10">
    <property type="entry name" value="Acyl-CoA dehydrogenase/oxidase, N-terminal domain"/>
    <property type="match status" value="1"/>
</dbReference>
<dbReference type="InterPro" id="IPR036250">
    <property type="entry name" value="AcylCo_DH-like_C"/>
</dbReference>
<evidence type="ECO:0000256" key="5">
    <source>
        <dbReference type="ARBA" id="ARBA00023002"/>
    </source>
</evidence>
<dbReference type="Gene3D" id="1.20.140.10">
    <property type="entry name" value="Butyryl-CoA Dehydrogenase, subunit A, domain 3"/>
    <property type="match status" value="1"/>
</dbReference>
<dbReference type="InterPro" id="IPR046373">
    <property type="entry name" value="Acyl-CoA_Oxase/DH_mid-dom_sf"/>
</dbReference>
<dbReference type="GO" id="GO:0050660">
    <property type="term" value="F:flavin adenine dinucleotide binding"/>
    <property type="evidence" value="ECO:0007669"/>
    <property type="project" value="InterPro"/>
</dbReference>
<dbReference type="EMBL" id="MGJD01000034">
    <property type="protein sequence ID" value="OGM99827.1"/>
    <property type="molecule type" value="Genomic_DNA"/>
</dbReference>
<feature type="domain" description="Acyl-CoA dehydrogenase/oxidase N-terminal" evidence="9">
    <location>
        <begin position="59"/>
        <end position="167"/>
    </location>
</feature>
<evidence type="ECO:0000256" key="6">
    <source>
        <dbReference type="RuleBase" id="RU362125"/>
    </source>
</evidence>
<evidence type="ECO:0008006" key="12">
    <source>
        <dbReference type="Google" id="ProtNLM"/>
    </source>
</evidence>
<evidence type="ECO:0000313" key="10">
    <source>
        <dbReference type="EMBL" id="OGM99827.1"/>
    </source>
</evidence>
<dbReference type="Pfam" id="PF00441">
    <property type="entry name" value="Acyl-CoA_dh_1"/>
    <property type="match status" value="1"/>
</dbReference>
<reference evidence="10 11" key="1">
    <citation type="journal article" date="2016" name="Nat. Commun.">
        <title>Thousands of microbial genomes shed light on interconnected biogeochemical processes in an aquifer system.</title>
        <authorList>
            <person name="Anantharaman K."/>
            <person name="Brown C.T."/>
            <person name="Hug L.A."/>
            <person name="Sharon I."/>
            <person name="Castelle C.J."/>
            <person name="Probst A.J."/>
            <person name="Thomas B.C."/>
            <person name="Singh A."/>
            <person name="Wilkins M.J."/>
            <person name="Karaoz U."/>
            <person name="Brodie E.L."/>
            <person name="Williams K.H."/>
            <person name="Hubbard S.S."/>
            <person name="Banfield J.F."/>
        </authorList>
    </citation>
    <scope>NUCLEOTIDE SEQUENCE [LARGE SCALE GENOMIC DNA]</scope>
</reference>
<dbReference type="Pfam" id="PF02770">
    <property type="entry name" value="Acyl-CoA_dh_M"/>
    <property type="match status" value="1"/>
</dbReference>
<dbReference type="SUPFAM" id="SSF56645">
    <property type="entry name" value="Acyl-CoA dehydrogenase NM domain-like"/>
    <property type="match status" value="1"/>
</dbReference>
<keyword evidence="4 6" id="KW-0274">FAD</keyword>
<dbReference type="Proteomes" id="UP000177117">
    <property type="component" value="Unassembled WGS sequence"/>
</dbReference>
<dbReference type="InterPro" id="IPR009075">
    <property type="entry name" value="AcylCo_DH/oxidase_C"/>
</dbReference>
<dbReference type="InterPro" id="IPR013786">
    <property type="entry name" value="AcylCoA_DH/ox_N"/>
</dbReference>
<dbReference type="InterPro" id="IPR006091">
    <property type="entry name" value="Acyl-CoA_Oxase/DH_mid-dom"/>
</dbReference>
<protein>
    <recommendedName>
        <fullName evidence="12">Acyl-CoA dehydrogenase</fullName>
    </recommendedName>
</protein>
<comment type="cofactor">
    <cofactor evidence="1 6">
        <name>FAD</name>
        <dbReference type="ChEBI" id="CHEBI:57692"/>
    </cofactor>
</comment>
<feature type="domain" description="Acyl-CoA oxidase/dehydrogenase middle" evidence="8">
    <location>
        <begin position="170"/>
        <end position="280"/>
    </location>
</feature>
<evidence type="ECO:0000256" key="1">
    <source>
        <dbReference type="ARBA" id="ARBA00001974"/>
    </source>
</evidence>
<evidence type="ECO:0000256" key="4">
    <source>
        <dbReference type="ARBA" id="ARBA00022827"/>
    </source>
</evidence>
<accession>A0A1F8EGP6</accession>
<keyword evidence="3 6" id="KW-0285">Flavoprotein</keyword>
<evidence type="ECO:0000259" key="7">
    <source>
        <dbReference type="Pfam" id="PF00441"/>
    </source>
</evidence>
<proteinExistence type="inferred from homology"/>